<dbReference type="EMBL" id="VFRQ01000003">
    <property type="protein sequence ID" value="TPE44707.1"/>
    <property type="molecule type" value="Genomic_DNA"/>
</dbReference>
<accession>A0A501WCX3</accession>
<evidence type="ECO:0000313" key="5">
    <source>
        <dbReference type="Proteomes" id="UP000316727"/>
    </source>
</evidence>
<dbReference type="InterPro" id="IPR016181">
    <property type="entry name" value="Acyl_CoA_acyltransferase"/>
</dbReference>
<protein>
    <submittedName>
        <fullName evidence="4">GNAT family N-acetyltransferase</fullName>
    </submittedName>
</protein>
<dbReference type="PANTHER" id="PTHR43877">
    <property type="entry name" value="AMINOALKYLPHOSPHONATE N-ACETYLTRANSFERASE-RELATED-RELATED"/>
    <property type="match status" value="1"/>
</dbReference>
<sequence>MPNFRFSFLSAKDLPQVRETFLKAFADYVVPVQLTEEQLRDKVEREGIVAEFCVAAFVGDEMVGFILTALGEWQGKPTAYNAGTGVVPQHRGHGLTQKMYAFLLPKLRASSVELALLEVIHNNLPALHSYERLGFRVTRTLNCYRAINEDILLPAEAPAGIAIAPLAQAEVEKYTIFRDVRPSWQNATAALLRAQEQCHTFAARNQGQEVIGYVSVFTKNGAVAQLAVAENWRGKGVGSALLRKAIAHTTAPALMFLNIEDTAQSMISFLQRRHFRLLLKQYEMQRAVVA</sequence>
<dbReference type="InterPro" id="IPR050832">
    <property type="entry name" value="Bact_Acetyltransf"/>
</dbReference>
<comment type="caution">
    <text evidence="4">The sequence shown here is derived from an EMBL/GenBank/DDBJ whole genome shotgun (WGS) entry which is preliminary data.</text>
</comment>
<dbReference type="AlphaFoldDB" id="A0A501WCX3"/>
<dbReference type="CDD" id="cd04301">
    <property type="entry name" value="NAT_SF"/>
    <property type="match status" value="1"/>
</dbReference>
<dbReference type="RefSeq" id="WP_140620742.1">
    <property type="nucleotide sequence ID" value="NZ_VFRQ01000003.1"/>
</dbReference>
<organism evidence="4 5">
    <name type="scientific">Pontibacter mangrovi</name>
    <dbReference type="NCBI Taxonomy" id="2589816"/>
    <lineage>
        <taxon>Bacteria</taxon>
        <taxon>Pseudomonadati</taxon>
        <taxon>Bacteroidota</taxon>
        <taxon>Cytophagia</taxon>
        <taxon>Cytophagales</taxon>
        <taxon>Hymenobacteraceae</taxon>
        <taxon>Pontibacter</taxon>
    </lineage>
</organism>
<dbReference type="InterPro" id="IPR000182">
    <property type="entry name" value="GNAT_dom"/>
</dbReference>
<proteinExistence type="predicted"/>
<evidence type="ECO:0000256" key="1">
    <source>
        <dbReference type="ARBA" id="ARBA00022679"/>
    </source>
</evidence>
<dbReference type="Gene3D" id="3.40.630.30">
    <property type="match status" value="2"/>
</dbReference>
<reference evidence="4 5" key="1">
    <citation type="submission" date="2019-06" db="EMBL/GenBank/DDBJ databases">
        <title>A novel bacterium of genus Pontibacter, isolated from marine sediment.</title>
        <authorList>
            <person name="Huang H."/>
            <person name="Mo K."/>
            <person name="Hu Y."/>
        </authorList>
    </citation>
    <scope>NUCLEOTIDE SEQUENCE [LARGE SCALE GENOMIC DNA]</scope>
    <source>
        <strain evidence="4 5">HB172049</strain>
    </source>
</reference>
<evidence type="ECO:0000256" key="2">
    <source>
        <dbReference type="ARBA" id="ARBA00023315"/>
    </source>
</evidence>
<feature type="domain" description="N-acetyltransferase" evidence="3">
    <location>
        <begin position="161"/>
        <end position="290"/>
    </location>
</feature>
<keyword evidence="2" id="KW-0012">Acyltransferase</keyword>
<keyword evidence="5" id="KW-1185">Reference proteome</keyword>
<dbReference type="Pfam" id="PF00583">
    <property type="entry name" value="Acetyltransf_1"/>
    <property type="match status" value="2"/>
</dbReference>
<gene>
    <name evidence="4" type="ORF">FJM65_06690</name>
</gene>
<dbReference type="Proteomes" id="UP000316727">
    <property type="component" value="Unassembled WGS sequence"/>
</dbReference>
<dbReference type="OrthoDB" id="4228396at2"/>
<dbReference type="GO" id="GO:0016747">
    <property type="term" value="F:acyltransferase activity, transferring groups other than amino-acyl groups"/>
    <property type="evidence" value="ECO:0007669"/>
    <property type="project" value="InterPro"/>
</dbReference>
<keyword evidence="1 4" id="KW-0808">Transferase</keyword>
<dbReference type="SUPFAM" id="SSF55729">
    <property type="entry name" value="Acyl-CoA N-acyltransferases (Nat)"/>
    <property type="match status" value="2"/>
</dbReference>
<feature type="domain" description="N-acetyltransferase" evidence="3">
    <location>
        <begin position="4"/>
        <end position="158"/>
    </location>
</feature>
<dbReference type="PROSITE" id="PS51186">
    <property type="entry name" value="GNAT"/>
    <property type="match status" value="2"/>
</dbReference>
<evidence type="ECO:0000313" key="4">
    <source>
        <dbReference type="EMBL" id="TPE44707.1"/>
    </source>
</evidence>
<evidence type="ECO:0000259" key="3">
    <source>
        <dbReference type="PROSITE" id="PS51186"/>
    </source>
</evidence>
<name>A0A501WCX3_9BACT</name>